<evidence type="ECO:0000313" key="2">
    <source>
        <dbReference type="EMBL" id="AFZ57488.1"/>
    </source>
</evidence>
<dbReference type="OrthoDB" id="9778628at2"/>
<evidence type="ECO:0000259" key="1">
    <source>
        <dbReference type="PROSITE" id="PS50046"/>
    </source>
</evidence>
<dbReference type="PROSITE" id="PS50046">
    <property type="entry name" value="PHYTOCHROME_2"/>
    <property type="match status" value="1"/>
</dbReference>
<dbReference type="SUPFAM" id="SSF55781">
    <property type="entry name" value="GAF domain-like"/>
    <property type="match status" value="1"/>
</dbReference>
<dbReference type="STRING" id="272123.Anacy_2005"/>
<accession>K9ZE51</accession>
<dbReference type="EMBL" id="CP003659">
    <property type="protein sequence ID" value="AFZ57488.1"/>
    <property type="molecule type" value="Genomic_DNA"/>
</dbReference>
<dbReference type="Proteomes" id="UP000010474">
    <property type="component" value="Chromosome"/>
</dbReference>
<dbReference type="PATRIC" id="fig|272123.3.peg.2184"/>
<feature type="domain" description="Phytochrome chromophore attachment site" evidence="1">
    <location>
        <begin position="19"/>
        <end position="87"/>
    </location>
</feature>
<dbReference type="HOGENOM" id="CLU_2476552_0_0_3"/>
<reference evidence="3" key="1">
    <citation type="journal article" date="2013" name="Proc. Natl. Acad. Sci. U.S.A.">
        <title>Improving the coverage of the cyanobacterial phylum using diversity-driven genome sequencing.</title>
        <authorList>
            <person name="Shih P.M."/>
            <person name="Wu D."/>
            <person name="Latifi A."/>
            <person name="Axen S.D."/>
            <person name="Fewer D.P."/>
            <person name="Talla E."/>
            <person name="Calteau A."/>
            <person name="Cai F."/>
            <person name="Tandeau de Marsac N."/>
            <person name="Rippka R."/>
            <person name="Herdman M."/>
            <person name="Sivonen K."/>
            <person name="Coursin T."/>
            <person name="Laurent T."/>
            <person name="Goodwin L."/>
            <person name="Nolan M."/>
            <person name="Davenport K.W."/>
            <person name="Han C.S."/>
            <person name="Rubin E.M."/>
            <person name="Eisen J.A."/>
            <person name="Woyke T."/>
            <person name="Gugger M."/>
            <person name="Kerfeld C.A."/>
        </authorList>
    </citation>
    <scope>NUCLEOTIDE SEQUENCE [LARGE SCALE GENOMIC DNA]</scope>
    <source>
        <strain evidence="3">ATCC 27899 / PCC 7122</strain>
    </source>
</reference>
<protein>
    <recommendedName>
        <fullName evidence="1">Phytochrome chromophore attachment site domain-containing protein</fullName>
    </recommendedName>
</protein>
<proteinExistence type="predicted"/>
<keyword evidence="3" id="KW-1185">Reference proteome</keyword>
<dbReference type="InterPro" id="IPR016132">
    <property type="entry name" value="Phyto_chromo_attachment"/>
</dbReference>
<dbReference type="InterPro" id="IPR029016">
    <property type="entry name" value="GAF-like_dom_sf"/>
</dbReference>
<dbReference type="eggNOG" id="COG4251">
    <property type="taxonomic scope" value="Bacteria"/>
</dbReference>
<dbReference type="AlphaFoldDB" id="K9ZE51"/>
<dbReference type="KEGG" id="acy:Anacy_2005"/>
<sequence>MYQGNLLSYITDRISQSLELPEILATTAAEIRTFLRINRVKIYQFHEDGSGEVVAQSIQGNSCGELRKRYLHYWWSVKFLFVDEVYS</sequence>
<name>K9ZE51_ANACC</name>
<gene>
    <name evidence="2" type="ordered locus">Anacy_2005</name>
</gene>
<dbReference type="RefSeq" id="WP_015214134.1">
    <property type="nucleotide sequence ID" value="NC_019771.1"/>
</dbReference>
<evidence type="ECO:0000313" key="3">
    <source>
        <dbReference type="Proteomes" id="UP000010474"/>
    </source>
</evidence>
<organism evidence="2 3">
    <name type="scientific">Anabaena cylindrica (strain ATCC 27899 / PCC 7122)</name>
    <dbReference type="NCBI Taxonomy" id="272123"/>
    <lineage>
        <taxon>Bacteria</taxon>
        <taxon>Bacillati</taxon>
        <taxon>Cyanobacteriota</taxon>
        <taxon>Cyanophyceae</taxon>
        <taxon>Nostocales</taxon>
        <taxon>Nostocaceae</taxon>
        <taxon>Anabaena</taxon>
    </lineage>
</organism>
<dbReference type="Gene3D" id="3.30.450.40">
    <property type="match status" value="1"/>
</dbReference>